<evidence type="ECO:0000313" key="4">
    <source>
        <dbReference type="EMBL" id="WOX29565.1"/>
    </source>
</evidence>
<dbReference type="RefSeq" id="WP_130126722.1">
    <property type="nucleotide sequence ID" value="NZ_CBCSDF010000014.1"/>
</dbReference>
<organism evidence="3 5">
    <name type="scientific">Pseudoalteromonas maricaloris</name>
    <dbReference type="NCBI Taxonomy" id="184924"/>
    <lineage>
        <taxon>Bacteria</taxon>
        <taxon>Pseudomonadati</taxon>
        <taxon>Pseudomonadota</taxon>
        <taxon>Gammaproteobacteria</taxon>
        <taxon>Alteromonadales</taxon>
        <taxon>Pseudoalteromonadaceae</taxon>
        <taxon>Pseudoalteromonas</taxon>
    </lineage>
</organism>
<dbReference type="Pfam" id="PF09972">
    <property type="entry name" value="DUF2207"/>
    <property type="match status" value="1"/>
</dbReference>
<keyword evidence="1" id="KW-1133">Transmembrane helix</keyword>
<feature type="transmembrane region" description="Helical" evidence="1">
    <location>
        <begin position="431"/>
        <end position="453"/>
    </location>
</feature>
<evidence type="ECO:0000313" key="3">
    <source>
        <dbReference type="EMBL" id="NLR22639.1"/>
    </source>
</evidence>
<gene>
    <name evidence="3" type="ORF">F9Y85_15270</name>
    <name evidence="4" type="ORF">R5H13_04680</name>
</gene>
<keyword evidence="1" id="KW-0472">Membrane</keyword>
<dbReference type="Proteomes" id="UP001304419">
    <property type="component" value="Chromosome 1"/>
</dbReference>
<reference evidence="3" key="1">
    <citation type="submission" date="2019-10" db="EMBL/GenBank/DDBJ databases">
        <authorList>
            <person name="Paulsen S."/>
        </authorList>
    </citation>
    <scope>NUCLEOTIDE SEQUENCE</scope>
    <source>
        <strain evidence="3">LMG 19692</strain>
    </source>
</reference>
<keyword evidence="6" id="KW-1185">Reference proteome</keyword>
<dbReference type="InterPro" id="IPR018702">
    <property type="entry name" value="DUF2207"/>
</dbReference>
<evidence type="ECO:0000256" key="1">
    <source>
        <dbReference type="SAM" id="Phobius"/>
    </source>
</evidence>
<dbReference type="AlphaFoldDB" id="A0A8I2KME5"/>
<feature type="transmembrane region" description="Helical" evidence="1">
    <location>
        <begin position="497"/>
        <end position="517"/>
    </location>
</feature>
<feature type="transmembrane region" description="Helical" evidence="1">
    <location>
        <begin position="459"/>
        <end position="485"/>
    </location>
</feature>
<dbReference type="EMBL" id="WEIA01000009">
    <property type="protein sequence ID" value="NLR22639.1"/>
    <property type="molecule type" value="Genomic_DNA"/>
</dbReference>
<feature type="transmembrane region" description="Helical" evidence="1">
    <location>
        <begin position="246"/>
        <end position="268"/>
    </location>
</feature>
<proteinExistence type="predicted"/>
<feature type="transmembrane region" description="Helical" evidence="1">
    <location>
        <begin position="529"/>
        <end position="547"/>
    </location>
</feature>
<evidence type="ECO:0000313" key="6">
    <source>
        <dbReference type="Proteomes" id="UP001304419"/>
    </source>
</evidence>
<evidence type="ECO:0000259" key="2">
    <source>
        <dbReference type="Pfam" id="PF09972"/>
    </source>
</evidence>
<dbReference type="Proteomes" id="UP000646877">
    <property type="component" value="Unassembled WGS sequence"/>
</dbReference>
<sequence length="657" mass="75068">MTKRFWFTTLYGLLLAIILLVVSAPSLAYLRFKDASVADPHFSQLQVNLDINKTGALQVTQQGILQGGNFDWQGLAQTIELDVRYPDGTHYLSDISIDSVKIDEQEVRYALKYNYDRSAVTLVISKEQLPKQGQAQQFEVRYQSKNRMRFYPALDELTYSLFPNVNLKINKLTVSILYPQTATLKEHQLFVDHLNNDAFVIHDGMVDGRNQLLFESQSEIADKAQGEIALAFEKGVFKDNYLYRKVWYPFRVLFIALPFLMLFALAVWQTRKRLHALPKLADALPCSAQPPDLPICLVRELVAANIERMLTAKDALAEVLKLAVAKQLTISERGKNNDEFSNVDPKKLHQIQLNPEAPSQPEAVGLSGKLQRYFYQQQDVQNPSGKRKRKRVIKNRFVINKGNEGRTSFTEIICHYVNNAEVGKAQHNVNFLAFIAPILLWLSASFVVIGVGAGNGWQVFAGSLIVVLLCTSILLIAVLIVEMFIEHRSEDKKSREMWLVRALIYIPTYLFLLWMCVDGDDELVNGTSVVFHFFYLGFIAAFFSFIGPSKQFKAWVLQSQQFYQYIKLKSQHCFAEGVEKAEYEALLPYAYAFGLLNEWIKGYEAYLAAKQDDTTPLIPWIRYKKITEPRELKQHLSCLEAVMPAISCSLYDRLPYT</sequence>
<feature type="domain" description="DUF2207" evidence="2">
    <location>
        <begin position="44"/>
        <end position="190"/>
    </location>
</feature>
<reference evidence="4 6" key="2">
    <citation type="submission" date="2023-10" db="EMBL/GenBank/DDBJ databases">
        <title>To unveil natural product biosynthetic capacity in Pseudoalteromonas.</title>
        <authorList>
            <person name="Wang J."/>
        </authorList>
    </citation>
    <scope>NUCLEOTIDE SEQUENCE [LARGE SCALE GENOMIC DNA]</scope>
    <source>
        <strain evidence="4 6">DSM 15914</strain>
    </source>
</reference>
<accession>A0A8I2KME5</accession>
<name>A0A8I2KME5_9GAMM</name>
<dbReference type="EMBL" id="CP137578">
    <property type="protein sequence ID" value="WOX29565.1"/>
    <property type="molecule type" value="Genomic_DNA"/>
</dbReference>
<protein>
    <submittedName>
        <fullName evidence="3">DUF2207 domain-containing protein</fullName>
    </submittedName>
</protein>
<evidence type="ECO:0000313" key="5">
    <source>
        <dbReference type="Proteomes" id="UP000646877"/>
    </source>
</evidence>
<keyword evidence="1" id="KW-0812">Transmembrane</keyword>